<proteinExistence type="predicted"/>
<dbReference type="EMBL" id="LT160022">
    <property type="protein sequence ID" value="CXH84634.1"/>
    <property type="molecule type" value="Genomic_DNA"/>
</dbReference>
<evidence type="ECO:0000256" key="1">
    <source>
        <dbReference type="SAM" id="Phobius"/>
    </source>
</evidence>
<gene>
    <name evidence="2" type="ORF">PBK173_000017700</name>
</gene>
<dbReference type="AlphaFoldDB" id="A0A0Y9TGQ8"/>
<dbReference type="InterPro" id="IPR006477">
    <property type="entry name" value="Yir_bir_cir"/>
</dbReference>
<sequence>MAISKVCGEFETIWKFFPDELKDSGEYDFKNALLNAYCPNGDSENNKECKTDVDKINAGSLWLFNKFYGDSNKFSNYADGKIDVVVYFMMWLGYKLNQKTHDGINTFNDFYTRNINNNEKYTNTIDGVEGYNSYKDLIDKKKEFMDISNENMSNLYDVFKMLCNMINNAKKNDNDETYLKYANNFVNKHNELKNDSNNIQGNSYNKILSTLSNDYTSFKNTYYDSNIRSKLPSLIMEKKTQISLRPNGSQDMFSSETLPSSTEIEVSISETDVSDSEKTLSSSLTISKLIPIPFILVATIILLGISYKYSLFGFWKRLQRQYLREKLKKRRK</sequence>
<dbReference type="Proteomes" id="UP000069549">
    <property type="component" value="Chromosome 2"/>
</dbReference>
<keyword evidence="1" id="KW-1133">Transmembrane helix</keyword>
<reference evidence="2 3" key="1">
    <citation type="submission" date="2016-02" db="EMBL/GenBank/DDBJ databases">
        <authorList>
            <consortium name="Pathogen Informatics"/>
        </authorList>
    </citation>
    <scope>NUCLEOTIDE SEQUENCE [LARGE SCALE GENOMIC DNA]</scope>
    <source>
        <strain evidence="2 3">K173</strain>
    </source>
</reference>
<evidence type="ECO:0000313" key="3">
    <source>
        <dbReference type="Proteomes" id="UP000069549"/>
    </source>
</evidence>
<dbReference type="NCBIfam" id="TIGR01590">
    <property type="entry name" value="yir-bir-cir_Pla"/>
    <property type="match status" value="1"/>
</dbReference>
<protein>
    <submittedName>
        <fullName evidence="2">BIR protein</fullName>
    </submittedName>
</protein>
<keyword evidence="1" id="KW-0472">Membrane</keyword>
<organism evidence="2 3">
    <name type="scientific">Plasmodium berghei</name>
    <dbReference type="NCBI Taxonomy" id="5821"/>
    <lineage>
        <taxon>Eukaryota</taxon>
        <taxon>Sar</taxon>
        <taxon>Alveolata</taxon>
        <taxon>Apicomplexa</taxon>
        <taxon>Aconoidasida</taxon>
        <taxon>Haemosporida</taxon>
        <taxon>Plasmodiidae</taxon>
        <taxon>Plasmodium</taxon>
        <taxon>Plasmodium (Vinckeia)</taxon>
    </lineage>
</organism>
<accession>A0A0Y9TGQ8</accession>
<name>A0A0Y9TGQ8_PLABE</name>
<feature type="transmembrane region" description="Helical" evidence="1">
    <location>
        <begin position="292"/>
        <end position="315"/>
    </location>
</feature>
<keyword evidence="1" id="KW-0812">Transmembrane</keyword>
<dbReference type="Pfam" id="PF06022">
    <property type="entry name" value="Cir_Bir_Yir"/>
    <property type="match status" value="1"/>
</dbReference>
<dbReference type="VEuPathDB" id="PlasmoDB:PBANKA_0007401"/>
<evidence type="ECO:0000313" key="2">
    <source>
        <dbReference type="EMBL" id="CXH84634.1"/>
    </source>
</evidence>
<dbReference type="OMA" id="KHANEFV"/>